<dbReference type="PANTHER" id="PTHR30204">
    <property type="entry name" value="REDOX-CYCLING DRUG-SENSING TRANSCRIPTIONAL ACTIVATOR SOXR"/>
    <property type="match status" value="1"/>
</dbReference>
<dbReference type="PANTHER" id="PTHR30204:SF93">
    <property type="entry name" value="HTH MERR-TYPE DOMAIN-CONTAINING PROTEIN"/>
    <property type="match status" value="1"/>
</dbReference>
<feature type="region of interest" description="Disordered" evidence="3">
    <location>
        <begin position="1"/>
        <end position="27"/>
    </location>
</feature>
<dbReference type="GO" id="GO:0003700">
    <property type="term" value="F:DNA-binding transcription factor activity"/>
    <property type="evidence" value="ECO:0007669"/>
    <property type="project" value="InterPro"/>
</dbReference>
<evidence type="ECO:0000313" key="6">
    <source>
        <dbReference type="Proteomes" id="UP000184452"/>
    </source>
</evidence>
<dbReference type="CDD" id="cd00592">
    <property type="entry name" value="HTH_MerR-like"/>
    <property type="match status" value="1"/>
</dbReference>
<dbReference type="PROSITE" id="PS50937">
    <property type="entry name" value="HTH_MERR_2"/>
    <property type="match status" value="1"/>
</dbReference>
<feature type="coiled-coil region" evidence="2">
    <location>
        <begin position="105"/>
        <end position="132"/>
    </location>
</feature>
<evidence type="ECO:0000259" key="4">
    <source>
        <dbReference type="PROSITE" id="PS50937"/>
    </source>
</evidence>
<organism evidence="5 6">
    <name type="scientific">Nocardiopsis flavescens</name>
    <dbReference type="NCBI Taxonomy" id="758803"/>
    <lineage>
        <taxon>Bacteria</taxon>
        <taxon>Bacillati</taxon>
        <taxon>Actinomycetota</taxon>
        <taxon>Actinomycetes</taxon>
        <taxon>Streptosporangiales</taxon>
        <taxon>Nocardiopsidaceae</taxon>
        <taxon>Nocardiopsis</taxon>
    </lineage>
</organism>
<dbReference type="STRING" id="758803.SAMN05421803_11028"/>
<evidence type="ECO:0000256" key="2">
    <source>
        <dbReference type="SAM" id="Coils"/>
    </source>
</evidence>
<accession>A0A1M6MFN9</accession>
<dbReference type="InterPro" id="IPR000551">
    <property type="entry name" value="MerR-type_HTH_dom"/>
</dbReference>
<dbReference type="OrthoDB" id="4569196at2"/>
<feature type="domain" description="HTH merR-type" evidence="4">
    <location>
        <begin position="28"/>
        <end position="97"/>
    </location>
</feature>
<name>A0A1M6MFN9_9ACTN</name>
<dbReference type="EMBL" id="FQZK01000010">
    <property type="protein sequence ID" value="SHJ82312.1"/>
    <property type="molecule type" value="Genomic_DNA"/>
</dbReference>
<keyword evidence="2" id="KW-0175">Coiled coil</keyword>
<evidence type="ECO:0000256" key="1">
    <source>
        <dbReference type="ARBA" id="ARBA00023125"/>
    </source>
</evidence>
<evidence type="ECO:0000313" key="5">
    <source>
        <dbReference type="EMBL" id="SHJ82312.1"/>
    </source>
</evidence>
<keyword evidence="6" id="KW-1185">Reference proteome</keyword>
<dbReference type="AlphaFoldDB" id="A0A1M6MFN9"/>
<dbReference type="Proteomes" id="UP000184452">
    <property type="component" value="Unassembled WGS sequence"/>
</dbReference>
<reference evidence="5 6" key="1">
    <citation type="submission" date="2016-11" db="EMBL/GenBank/DDBJ databases">
        <authorList>
            <person name="Jaros S."/>
            <person name="Januszkiewicz K."/>
            <person name="Wedrychowicz H."/>
        </authorList>
    </citation>
    <scope>NUCLEOTIDE SEQUENCE [LARGE SCALE GENOMIC DNA]</scope>
    <source>
        <strain evidence="5 6">CGMCC 4.5723</strain>
    </source>
</reference>
<dbReference type="Pfam" id="PF13411">
    <property type="entry name" value="MerR_1"/>
    <property type="match status" value="1"/>
</dbReference>
<sequence>MTPPTDPEPAPDDRAPAPPFPGAGATTGWSTRELAEMAGTTVNTVRHYHRIGLLDEPERLGNGYKQYRARHLARLVRIRRLRELGLPLTRVERMGDRPGTVADSLRVLDAELAAGIERLQRARAELAALLRDRTPIDVPAGFGPVAGRLGEADRALLAIYSTFYDERALGDIRRMIEAEPADLDREFDALGPDTDEETRERLAERVARALAGHREAFPWLAEQGAHRTKPWSEVARTAARSLHDLYGEAQRDVLRRAVLHLYGEAAAGRPGDPRE</sequence>
<gene>
    <name evidence="5" type="ORF">SAMN05421803_11028</name>
</gene>
<dbReference type="PRINTS" id="PR00040">
    <property type="entry name" value="HTHMERR"/>
</dbReference>
<evidence type="ECO:0000256" key="3">
    <source>
        <dbReference type="SAM" id="MobiDB-lite"/>
    </source>
</evidence>
<protein>
    <submittedName>
        <fullName evidence="5">DNA-binding transcriptional regulator, MerR family</fullName>
    </submittedName>
</protein>
<dbReference type="InterPro" id="IPR047057">
    <property type="entry name" value="MerR_fam"/>
</dbReference>
<dbReference type="GO" id="GO:0003677">
    <property type="term" value="F:DNA binding"/>
    <property type="evidence" value="ECO:0007669"/>
    <property type="project" value="UniProtKB-KW"/>
</dbReference>
<proteinExistence type="predicted"/>
<dbReference type="InterPro" id="IPR009061">
    <property type="entry name" value="DNA-bd_dom_put_sf"/>
</dbReference>
<dbReference type="Gene3D" id="1.10.1660.10">
    <property type="match status" value="1"/>
</dbReference>
<dbReference type="RefSeq" id="WP_084737410.1">
    <property type="nucleotide sequence ID" value="NZ_FQZK01000010.1"/>
</dbReference>
<keyword evidence="1 5" id="KW-0238">DNA-binding</keyword>
<dbReference type="SUPFAM" id="SSF46955">
    <property type="entry name" value="Putative DNA-binding domain"/>
    <property type="match status" value="1"/>
</dbReference>
<dbReference type="SMART" id="SM00422">
    <property type="entry name" value="HTH_MERR"/>
    <property type="match status" value="1"/>
</dbReference>